<dbReference type="Proteomes" id="UP000244904">
    <property type="component" value="Unassembled WGS sequence"/>
</dbReference>
<dbReference type="InterPro" id="IPR028973">
    <property type="entry name" value="PhnB-like"/>
</dbReference>
<protein>
    <recommendedName>
        <fullName evidence="1">PhnB-like domain-containing protein</fullName>
    </recommendedName>
</protein>
<sequence>MATHPYLHFRGQCTEAMTYYASVFDGTDLQMLPYSQMPGGDAREGSDDRIMHAQMTIGDGVLMASDFAPGTEGDPQKAVSVMQVAPDGETAKRWFDRLEEGSDIIFPFGPTFFSPSFAMLRDKFGTHWIISAQA</sequence>
<reference evidence="3" key="1">
    <citation type="submission" date="2018-03" db="EMBL/GenBank/DDBJ databases">
        <authorList>
            <person name="Rodrigo-Torres L."/>
            <person name="Arahal R. D."/>
            <person name="Lucena T."/>
        </authorList>
    </citation>
    <scope>NUCLEOTIDE SEQUENCE [LARGE SCALE GENOMIC DNA]</scope>
    <source>
        <strain evidence="3">CECT 8871</strain>
    </source>
</reference>
<keyword evidence="3" id="KW-1185">Reference proteome</keyword>
<name>A0A2R8AYJ0_9RHOB</name>
<dbReference type="EMBL" id="OMOJ01000006">
    <property type="protein sequence ID" value="SPF81096.1"/>
    <property type="molecule type" value="Genomic_DNA"/>
</dbReference>
<dbReference type="AlphaFoldDB" id="A0A2R8AYJ0"/>
<dbReference type="PANTHER" id="PTHR33990">
    <property type="entry name" value="PROTEIN YJDN-RELATED"/>
    <property type="match status" value="1"/>
</dbReference>
<proteinExistence type="predicted"/>
<dbReference type="OrthoDB" id="9795306at2"/>
<dbReference type="SUPFAM" id="SSF54593">
    <property type="entry name" value="Glyoxalase/Bleomycin resistance protein/Dihydroxybiphenyl dioxygenase"/>
    <property type="match status" value="1"/>
</dbReference>
<dbReference type="InterPro" id="IPR029068">
    <property type="entry name" value="Glyas_Bleomycin-R_OHBP_Dase"/>
</dbReference>
<dbReference type="PANTHER" id="PTHR33990:SF1">
    <property type="entry name" value="PROTEIN YJDN"/>
    <property type="match status" value="1"/>
</dbReference>
<dbReference type="Gene3D" id="3.10.180.10">
    <property type="entry name" value="2,3-Dihydroxybiphenyl 1,2-Dioxygenase, domain 1"/>
    <property type="match status" value="1"/>
</dbReference>
<feature type="domain" description="PhnB-like" evidence="1">
    <location>
        <begin position="5"/>
        <end position="130"/>
    </location>
</feature>
<evidence type="ECO:0000313" key="2">
    <source>
        <dbReference type="EMBL" id="SPF81096.1"/>
    </source>
</evidence>
<dbReference type="RefSeq" id="WP_108886944.1">
    <property type="nucleotide sequence ID" value="NZ_OMOJ01000006.1"/>
</dbReference>
<evidence type="ECO:0000259" key="1">
    <source>
        <dbReference type="Pfam" id="PF06983"/>
    </source>
</evidence>
<dbReference type="Pfam" id="PF06983">
    <property type="entry name" value="3-dmu-9_3-mt"/>
    <property type="match status" value="1"/>
</dbReference>
<accession>A0A2R8AYJ0</accession>
<evidence type="ECO:0000313" key="3">
    <source>
        <dbReference type="Proteomes" id="UP000244904"/>
    </source>
</evidence>
<gene>
    <name evidence="2" type="ORF">PRI8871_02913</name>
</gene>
<dbReference type="CDD" id="cd06588">
    <property type="entry name" value="PhnB_like"/>
    <property type="match status" value="1"/>
</dbReference>
<organism evidence="2 3">
    <name type="scientific">Pseudoprimorskyibacter insulae</name>
    <dbReference type="NCBI Taxonomy" id="1695997"/>
    <lineage>
        <taxon>Bacteria</taxon>
        <taxon>Pseudomonadati</taxon>
        <taxon>Pseudomonadota</taxon>
        <taxon>Alphaproteobacteria</taxon>
        <taxon>Rhodobacterales</taxon>
        <taxon>Paracoccaceae</taxon>
        <taxon>Pseudoprimorskyibacter</taxon>
    </lineage>
</organism>